<dbReference type="InterPro" id="IPR020845">
    <property type="entry name" value="AMP-binding_CS"/>
</dbReference>
<reference evidence="3 4" key="1">
    <citation type="submission" date="2017-03" db="EMBL/GenBank/DDBJ databases">
        <title>Lifting the veil on microbial sulfur biogeochemistry in mining wastewaters.</title>
        <authorList>
            <person name="Kantor R.S."/>
            <person name="Colenbrander Nelson T."/>
            <person name="Marshall S."/>
            <person name="Bennett D."/>
            <person name="Apte S."/>
            <person name="Camacho D."/>
            <person name="Thomas B.C."/>
            <person name="Warren L.A."/>
            <person name="Banfield J.F."/>
        </authorList>
    </citation>
    <scope>NUCLEOTIDE SEQUENCE [LARGE SCALE GENOMIC DNA]</scope>
    <source>
        <strain evidence="3">32-68-21</strain>
    </source>
</reference>
<dbReference type="InterPro" id="IPR042099">
    <property type="entry name" value="ANL_N_sf"/>
</dbReference>
<evidence type="ECO:0000259" key="2">
    <source>
        <dbReference type="Pfam" id="PF13193"/>
    </source>
</evidence>
<proteinExistence type="predicted"/>
<dbReference type="Pfam" id="PF13193">
    <property type="entry name" value="AMP-binding_C"/>
    <property type="match status" value="1"/>
</dbReference>
<protein>
    <recommendedName>
        <fullName evidence="5">Long-chain fatty acid--CoA ligase</fullName>
    </recommendedName>
</protein>
<dbReference type="EMBL" id="NCEQ01000006">
    <property type="protein sequence ID" value="OYX57311.1"/>
    <property type="molecule type" value="Genomic_DNA"/>
</dbReference>
<accession>A0A258HK07</accession>
<dbReference type="InterPro" id="IPR045851">
    <property type="entry name" value="AMP-bd_C_sf"/>
</dbReference>
<dbReference type="Proteomes" id="UP000216147">
    <property type="component" value="Unassembled WGS sequence"/>
</dbReference>
<dbReference type="PANTHER" id="PTHR43767">
    <property type="entry name" value="LONG-CHAIN-FATTY-ACID--COA LIGASE"/>
    <property type="match status" value="1"/>
</dbReference>
<evidence type="ECO:0008006" key="5">
    <source>
        <dbReference type="Google" id="ProtNLM"/>
    </source>
</evidence>
<dbReference type="InterPro" id="IPR025110">
    <property type="entry name" value="AMP-bd_C"/>
</dbReference>
<sequence>MTHPIRALYDNRAAKADRPALFDGDVTLSHSELISRVEAAAGDLAARGVGPGDRVGLCARNSWRHVVAYLAILRAGAVWTPLNPRNGARLNSDFQARANLALTLIDAASSESAGASANPLSLETWLDGLGAATPTPPPPPITDDPGAPFALKFTGGSTGVPKGVVQSQASGAAALRSLSDFYGFTAGDMNLAVAPLTHGSSHYVLPVLAAGGAHILLAEPDRAAILTELKTRVTTVFMPPTLIALLMGEAGFQPDDFPGLRHLTYSAAPMSPDRIAQAIFRFGPVVSTLYGQTEAPMTITGLSPAEMADPDMRASVGRPFADTPVRLLTANGDLVERGEGEIMVGGDLTRTHYLDAPELTAASRHEGWLKTGDIGRIDDDGLLHLIGRSKDLIITGGYNVYPGEVEAALNLHPMVREACAFSEPDDVWGERLEAAVSAAPDADAAAITAFVRDRIGPVRTPKRLHLLDALPRNPVGKVVRDDVRALCRGSQSRPLELAR</sequence>
<gene>
    <name evidence="3" type="ORF">B7Y86_06290</name>
</gene>
<dbReference type="AlphaFoldDB" id="A0A258HK07"/>
<dbReference type="Gene3D" id="3.40.50.12780">
    <property type="entry name" value="N-terminal domain of ligase-like"/>
    <property type="match status" value="1"/>
</dbReference>
<evidence type="ECO:0000259" key="1">
    <source>
        <dbReference type="Pfam" id="PF00501"/>
    </source>
</evidence>
<dbReference type="SUPFAM" id="SSF56801">
    <property type="entry name" value="Acetyl-CoA synthetase-like"/>
    <property type="match status" value="1"/>
</dbReference>
<evidence type="ECO:0000313" key="4">
    <source>
        <dbReference type="Proteomes" id="UP000216147"/>
    </source>
</evidence>
<evidence type="ECO:0000313" key="3">
    <source>
        <dbReference type="EMBL" id="OYX57311.1"/>
    </source>
</evidence>
<dbReference type="PANTHER" id="PTHR43767:SF7">
    <property type="entry name" value="MEDIUM_LONG-CHAIN-FATTY-ACID--COA LIGASE FADD8"/>
    <property type="match status" value="1"/>
</dbReference>
<feature type="domain" description="AMP-binding enzyme C-terminal" evidence="2">
    <location>
        <begin position="404"/>
        <end position="477"/>
    </location>
</feature>
<dbReference type="InterPro" id="IPR000873">
    <property type="entry name" value="AMP-dep_synth/lig_dom"/>
</dbReference>
<dbReference type="Gene3D" id="3.30.300.30">
    <property type="match status" value="1"/>
</dbReference>
<organism evidence="3 4">
    <name type="scientific">Brevundimonas subvibrioides</name>
    <dbReference type="NCBI Taxonomy" id="74313"/>
    <lineage>
        <taxon>Bacteria</taxon>
        <taxon>Pseudomonadati</taxon>
        <taxon>Pseudomonadota</taxon>
        <taxon>Alphaproteobacteria</taxon>
        <taxon>Caulobacterales</taxon>
        <taxon>Caulobacteraceae</taxon>
        <taxon>Brevundimonas</taxon>
    </lineage>
</organism>
<dbReference type="PROSITE" id="PS00455">
    <property type="entry name" value="AMP_BINDING"/>
    <property type="match status" value="1"/>
</dbReference>
<dbReference type="InterPro" id="IPR050237">
    <property type="entry name" value="ATP-dep_AMP-bd_enzyme"/>
</dbReference>
<comment type="caution">
    <text evidence="3">The sequence shown here is derived from an EMBL/GenBank/DDBJ whole genome shotgun (WGS) entry which is preliminary data.</text>
</comment>
<dbReference type="GO" id="GO:0016877">
    <property type="term" value="F:ligase activity, forming carbon-sulfur bonds"/>
    <property type="evidence" value="ECO:0007669"/>
    <property type="project" value="UniProtKB-ARBA"/>
</dbReference>
<dbReference type="Pfam" id="PF00501">
    <property type="entry name" value="AMP-binding"/>
    <property type="match status" value="1"/>
</dbReference>
<name>A0A258HK07_9CAUL</name>
<feature type="domain" description="AMP-dependent synthetase/ligase" evidence="1">
    <location>
        <begin position="13"/>
        <end position="353"/>
    </location>
</feature>